<comment type="caution">
    <text evidence="1">The sequence shown here is derived from an EMBL/GenBank/DDBJ whole genome shotgun (WGS) entry which is preliminary data.</text>
</comment>
<proteinExistence type="predicted"/>
<evidence type="ECO:0000313" key="2">
    <source>
        <dbReference type="Proteomes" id="UP000838324"/>
    </source>
</evidence>
<name>A0ABM9BVF1_9BACL</name>
<dbReference type="EMBL" id="CAKMMG010000001">
    <property type="protein sequence ID" value="CAH1194588.1"/>
    <property type="molecule type" value="Genomic_DNA"/>
</dbReference>
<keyword evidence="2" id="KW-1185">Reference proteome</keyword>
<gene>
    <name evidence="1" type="ORF">PAECIP111892_01750</name>
</gene>
<sequence>MSKVYRTLTESVDKRDIIDWAEGNSALLAVTKDRVYIVKSMSLSRPDIKSYDVKSITSIHMQKPGMLTAGHMQIIASGVGDKTKSLSSAFDYAKDENTVMIRDNYDHFLRLEKLIYKQKAEISSANSQGVPDNEDVFVKLEKLKALLDANIVSKEEYEEKRLELLARI</sequence>
<accession>A0ABM9BVF1</accession>
<protein>
    <recommendedName>
        <fullName evidence="3">SHOCT domain-containing protein</fullName>
    </recommendedName>
</protein>
<dbReference type="RefSeq" id="WP_236331910.1">
    <property type="nucleotide sequence ID" value="NZ_CAKMMG010000001.1"/>
</dbReference>
<dbReference type="Proteomes" id="UP000838324">
    <property type="component" value="Unassembled WGS sequence"/>
</dbReference>
<evidence type="ECO:0000313" key="1">
    <source>
        <dbReference type="EMBL" id="CAH1194588.1"/>
    </source>
</evidence>
<reference evidence="1" key="1">
    <citation type="submission" date="2022-01" db="EMBL/GenBank/DDBJ databases">
        <authorList>
            <person name="Criscuolo A."/>
        </authorList>
    </citation>
    <scope>NUCLEOTIDE SEQUENCE</scope>
    <source>
        <strain evidence="1">CIP111892</strain>
    </source>
</reference>
<evidence type="ECO:0008006" key="3">
    <source>
        <dbReference type="Google" id="ProtNLM"/>
    </source>
</evidence>
<organism evidence="1 2">
    <name type="scientific">Paenibacillus auburnensis</name>
    <dbReference type="NCBI Taxonomy" id="2905649"/>
    <lineage>
        <taxon>Bacteria</taxon>
        <taxon>Bacillati</taxon>
        <taxon>Bacillota</taxon>
        <taxon>Bacilli</taxon>
        <taxon>Bacillales</taxon>
        <taxon>Paenibacillaceae</taxon>
        <taxon>Paenibacillus</taxon>
    </lineage>
</organism>